<dbReference type="Proteomes" id="UP000305511">
    <property type="component" value="Unassembled WGS sequence"/>
</dbReference>
<comment type="caution">
    <text evidence="4">The sequence shown here is derived from an EMBL/GenBank/DDBJ whole genome shotgun (WGS) entry which is preliminary data.</text>
</comment>
<sequence length="149" mass="16917">MSPLIRKMKPTDAAALTIINKEQLGYEVPVDVTCKQIEKLLLASDREFLYVYEETKTGKILGYVHAQLYETIYSQTLLNVLGLAVAKEAEGRGIGKQLMTKLETEAKKCNLSAIRLNSGEQRTAAHQFYEHIGYVSDKKQKRFIKYLDT</sequence>
<dbReference type="PANTHER" id="PTHR43877">
    <property type="entry name" value="AMINOALKYLPHOSPHONATE N-ACETYLTRANSFERASE-RELATED-RELATED"/>
    <property type="match status" value="1"/>
</dbReference>
<gene>
    <name evidence="4" type="ORF">EY666_11955</name>
</gene>
<reference evidence="4 5" key="1">
    <citation type="submission" date="2019-02" db="EMBL/GenBank/DDBJ databases">
        <title>Bacteria dissemination in different level of health care in South Africa: the effectiveness of infections prevention and control.</title>
        <authorList>
            <person name="Shobo C."/>
            <person name="Amoako D.G."/>
            <person name="Allam M."/>
            <person name="Ismail A."/>
            <person name="Bester L.A."/>
            <person name="Essack S.Y."/>
        </authorList>
    </citation>
    <scope>NUCLEOTIDE SEQUENCE [LARGE SCALE GENOMIC DNA]</scope>
    <source>
        <strain evidence="4 5">2SIL2</strain>
    </source>
</reference>
<dbReference type="Gene3D" id="3.40.630.30">
    <property type="match status" value="1"/>
</dbReference>
<dbReference type="SUPFAM" id="SSF55729">
    <property type="entry name" value="Acyl-CoA N-acyltransferases (Nat)"/>
    <property type="match status" value="1"/>
</dbReference>
<protein>
    <submittedName>
        <fullName evidence="4">GNAT family N-acetyltransferase</fullName>
    </submittedName>
</protein>
<dbReference type="PROSITE" id="PS51186">
    <property type="entry name" value="GNAT"/>
    <property type="match status" value="1"/>
</dbReference>
<proteinExistence type="predicted"/>
<dbReference type="Pfam" id="PF00583">
    <property type="entry name" value="Acetyltransf_1"/>
    <property type="match status" value="1"/>
</dbReference>
<evidence type="ECO:0000259" key="3">
    <source>
        <dbReference type="PROSITE" id="PS51186"/>
    </source>
</evidence>
<keyword evidence="2" id="KW-0012">Acyltransferase</keyword>
<dbReference type="GO" id="GO:0016747">
    <property type="term" value="F:acyltransferase activity, transferring groups other than amino-acyl groups"/>
    <property type="evidence" value="ECO:0007669"/>
    <property type="project" value="InterPro"/>
</dbReference>
<evidence type="ECO:0000256" key="1">
    <source>
        <dbReference type="ARBA" id="ARBA00022679"/>
    </source>
</evidence>
<name>A0A4Q1XQ82_ENTFL</name>
<evidence type="ECO:0000313" key="5">
    <source>
        <dbReference type="Proteomes" id="UP000305511"/>
    </source>
</evidence>
<dbReference type="EMBL" id="SIYF01000301">
    <property type="protein sequence ID" value="TKK80739.1"/>
    <property type="molecule type" value="Genomic_DNA"/>
</dbReference>
<feature type="domain" description="N-acetyltransferase" evidence="3">
    <location>
        <begin position="3"/>
        <end position="149"/>
    </location>
</feature>
<dbReference type="AlphaFoldDB" id="A0A4Q1XQ82"/>
<dbReference type="CDD" id="cd04301">
    <property type="entry name" value="NAT_SF"/>
    <property type="match status" value="1"/>
</dbReference>
<dbReference type="InterPro" id="IPR016181">
    <property type="entry name" value="Acyl_CoA_acyltransferase"/>
</dbReference>
<organism evidence="4 5">
    <name type="scientific">Enterococcus faecalis</name>
    <name type="common">Streptococcus faecalis</name>
    <dbReference type="NCBI Taxonomy" id="1351"/>
    <lineage>
        <taxon>Bacteria</taxon>
        <taxon>Bacillati</taxon>
        <taxon>Bacillota</taxon>
        <taxon>Bacilli</taxon>
        <taxon>Lactobacillales</taxon>
        <taxon>Enterococcaceae</taxon>
        <taxon>Enterococcus</taxon>
    </lineage>
</organism>
<dbReference type="InterPro" id="IPR050832">
    <property type="entry name" value="Bact_Acetyltransf"/>
</dbReference>
<dbReference type="InterPro" id="IPR000182">
    <property type="entry name" value="GNAT_dom"/>
</dbReference>
<evidence type="ECO:0000256" key="2">
    <source>
        <dbReference type="ARBA" id="ARBA00023315"/>
    </source>
</evidence>
<keyword evidence="1 4" id="KW-0808">Transferase</keyword>
<evidence type="ECO:0000313" key="4">
    <source>
        <dbReference type="EMBL" id="TKK80739.1"/>
    </source>
</evidence>
<accession>A0A4Q1XQ82</accession>